<keyword evidence="5" id="KW-1185">Reference proteome</keyword>
<dbReference type="OrthoDB" id="9801841at2"/>
<reference evidence="4 5" key="1">
    <citation type="submission" date="2017-10" db="EMBL/GenBank/DDBJ databases">
        <title>Sequencing the genomes of 1000 actinobacteria strains.</title>
        <authorList>
            <person name="Klenk H.-P."/>
        </authorList>
    </citation>
    <scope>NUCLEOTIDE SEQUENCE [LARGE SCALE GENOMIC DNA]</scope>
    <source>
        <strain evidence="4 5">DSM 15597</strain>
    </source>
</reference>
<feature type="compositionally biased region" description="Pro residues" evidence="1">
    <location>
        <begin position="409"/>
        <end position="419"/>
    </location>
</feature>
<gene>
    <name evidence="4" type="ORF">ATK74_2540</name>
</gene>
<keyword evidence="2" id="KW-0472">Membrane</keyword>
<dbReference type="InterPro" id="IPR036457">
    <property type="entry name" value="PPM-type-like_dom_sf"/>
</dbReference>
<feature type="domain" description="PPM-type phosphatase" evidence="3">
    <location>
        <begin position="6"/>
        <end position="235"/>
    </location>
</feature>
<feature type="compositionally biased region" description="Polar residues" evidence="1">
    <location>
        <begin position="441"/>
        <end position="463"/>
    </location>
</feature>
<dbReference type="Gene3D" id="3.60.40.10">
    <property type="entry name" value="PPM-type phosphatase domain"/>
    <property type="match status" value="1"/>
</dbReference>
<protein>
    <submittedName>
        <fullName evidence="4">Protein phosphatase</fullName>
    </submittedName>
</protein>
<keyword evidence="2" id="KW-0812">Transmembrane</keyword>
<dbReference type="SUPFAM" id="SSF81606">
    <property type="entry name" value="PP2C-like"/>
    <property type="match status" value="1"/>
</dbReference>
<dbReference type="Pfam" id="PF13672">
    <property type="entry name" value="PP2C_2"/>
    <property type="match status" value="1"/>
</dbReference>
<dbReference type="AlphaFoldDB" id="A0A2A9CWF2"/>
<comment type="caution">
    <text evidence="4">The sequence shown here is derived from an EMBL/GenBank/DDBJ whole genome shotgun (WGS) entry which is preliminary data.</text>
</comment>
<dbReference type="EMBL" id="PDJC01000001">
    <property type="protein sequence ID" value="PFG17960.1"/>
    <property type="molecule type" value="Genomic_DNA"/>
</dbReference>
<accession>A0A2A9CWF2</accession>
<evidence type="ECO:0000313" key="5">
    <source>
        <dbReference type="Proteomes" id="UP000226079"/>
    </source>
</evidence>
<feature type="transmembrane region" description="Helical" evidence="2">
    <location>
        <begin position="297"/>
        <end position="318"/>
    </location>
</feature>
<dbReference type="PROSITE" id="PS51746">
    <property type="entry name" value="PPM_2"/>
    <property type="match status" value="1"/>
</dbReference>
<evidence type="ECO:0000256" key="1">
    <source>
        <dbReference type="SAM" id="MobiDB-lite"/>
    </source>
</evidence>
<evidence type="ECO:0000259" key="3">
    <source>
        <dbReference type="PROSITE" id="PS51746"/>
    </source>
</evidence>
<feature type="region of interest" description="Disordered" evidence="1">
    <location>
        <begin position="400"/>
        <end position="463"/>
    </location>
</feature>
<sequence>MTLALRYLAHSEIGLVRRNNQDSAYTSPTMLMVADGMGGAAAGDLASAIAIRELQEADGPLTGESMLTAIDAAIAKASRSISDLIDDDPALDGMGSTVCGFMFDGNQIGLANIGDSRAYRYRDGVLTRLTRDHSWVQTLVDEGRITEAEALEHPHRSLILRVINGSTQHLPDLELVDVQVGDRLLVCSDGLCGMVTDAVIASEMDGDLPKVLESLIAVAHAEGGLDNITIILADVVEGEPSGTPEVLGAAAVIDPDDISENTVALPAGQLVEVAPDPVAGETARYAPTTKHRLRTSLTVLLAILLPLGLIGGAGYGWYHYTQGQYYLGANAEQVAIYQGIPEPVFNLPLSKVIQDDQTRVADLPGYYQEQVRAKALTAGSLTAAQRILDTLRVKAEQCIKQRSGWHSPSPSPSPTPPASQTPSGRPSGSASPTAKPGATPSAPTSIASPQPTDTSTPAAPTEC</sequence>
<dbReference type="CDD" id="cd00143">
    <property type="entry name" value="PP2Cc"/>
    <property type="match status" value="1"/>
</dbReference>
<organism evidence="4 5">
    <name type="scientific">Propionicimonas paludicola</name>
    <dbReference type="NCBI Taxonomy" id="185243"/>
    <lineage>
        <taxon>Bacteria</taxon>
        <taxon>Bacillati</taxon>
        <taxon>Actinomycetota</taxon>
        <taxon>Actinomycetes</taxon>
        <taxon>Propionibacteriales</taxon>
        <taxon>Nocardioidaceae</taxon>
        <taxon>Propionicimonas</taxon>
    </lineage>
</organism>
<dbReference type="RefSeq" id="WP_098461351.1">
    <property type="nucleotide sequence ID" value="NZ_PDJC01000001.1"/>
</dbReference>
<evidence type="ECO:0000256" key="2">
    <source>
        <dbReference type="SAM" id="Phobius"/>
    </source>
</evidence>
<evidence type="ECO:0000313" key="4">
    <source>
        <dbReference type="EMBL" id="PFG17960.1"/>
    </source>
</evidence>
<keyword evidence="2" id="KW-1133">Transmembrane helix</keyword>
<dbReference type="SMART" id="SM00331">
    <property type="entry name" value="PP2C_SIG"/>
    <property type="match status" value="1"/>
</dbReference>
<dbReference type="SMART" id="SM00332">
    <property type="entry name" value="PP2Cc"/>
    <property type="match status" value="1"/>
</dbReference>
<dbReference type="Proteomes" id="UP000226079">
    <property type="component" value="Unassembled WGS sequence"/>
</dbReference>
<name>A0A2A9CWF2_9ACTN</name>
<proteinExistence type="predicted"/>
<dbReference type="InterPro" id="IPR001932">
    <property type="entry name" value="PPM-type_phosphatase-like_dom"/>
</dbReference>